<reference evidence="1 2" key="1">
    <citation type="journal article" date="2007" name="Science">
        <title>Genomic minimalism in the early diverging intestinal parasite Giardia lamblia.</title>
        <authorList>
            <person name="Morrison H.G."/>
            <person name="McArthur A.G."/>
            <person name="Gillin F.D."/>
            <person name="Aley S.B."/>
            <person name="Adam R.D."/>
            <person name="Olsen G.J."/>
            <person name="Best A.A."/>
            <person name="Cande W.Z."/>
            <person name="Chen F."/>
            <person name="Cipriano M.J."/>
            <person name="Davids B.J."/>
            <person name="Dawson S.C."/>
            <person name="Elmendorf H.G."/>
            <person name="Hehl A.B."/>
            <person name="Holder M.E."/>
            <person name="Huse S.M."/>
            <person name="Kim U.U."/>
            <person name="Lasek-Nesselquist E."/>
            <person name="Manning G."/>
            <person name="Nigam A."/>
            <person name="Nixon J.E."/>
            <person name="Palm D."/>
            <person name="Passamaneck N.E."/>
            <person name="Prabhu A."/>
            <person name="Reich C.I."/>
            <person name="Reiner D.S."/>
            <person name="Samuelson J."/>
            <person name="Svard S.G."/>
            <person name="Sogin M.L."/>
        </authorList>
    </citation>
    <scope>NUCLEOTIDE SEQUENCE [LARGE SCALE GENOMIC DNA]</scope>
    <source>
        <strain evidence="1 2">WB C6</strain>
    </source>
</reference>
<accession>A8BBX9</accession>
<dbReference type="STRING" id="184922.A8BBX9"/>
<name>A8BBX9_GIAIC</name>
<comment type="caution">
    <text evidence="1">The sequence shown here is derived from an EMBL/GenBank/DDBJ whole genome shotgun (WGS) entry which is preliminary data.</text>
</comment>
<dbReference type="GeneID" id="5701001"/>
<dbReference type="PANTHER" id="PTHR24184:SF11">
    <property type="entry name" value="ANKYRIN REPEAT AND SOCS BOX CONTAINING 3"/>
    <property type="match status" value="1"/>
</dbReference>
<dbReference type="HOGENOM" id="CLU_309606_0_0_1"/>
<protein>
    <submittedName>
        <fullName evidence="1">Ankyrin repeat protein 1</fullName>
    </submittedName>
</protein>
<dbReference type="VEuPathDB" id="GiardiaDB:GL50803_23235"/>
<dbReference type="Gene3D" id="1.20.5.1700">
    <property type="match status" value="1"/>
</dbReference>
<organism evidence="1 2">
    <name type="scientific">Giardia intestinalis (strain ATCC 50803 / WB clone C6)</name>
    <name type="common">Giardia lamblia</name>
    <dbReference type="NCBI Taxonomy" id="184922"/>
    <lineage>
        <taxon>Eukaryota</taxon>
        <taxon>Metamonada</taxon>
        <taxon>Diplomonadida</taxon>
        <taxon>Hexamitidae</taxon>
        <taxon>Giardiinae</taxon>
        <taxon>Giardia</taxon>
    </lineage>
</organism>
<dbReference type="EMBL" id="AACB03000001">
    <property type="protein sequence ID" value="KAE8305214.1"/>
    <property type="molecule type" value="Genomic_DNA"/>
</dbReference>
<dbReference type="Gene3D" id="1.25.40.20">
    <property type="entry name" value="Ankyrin repeat-containing domain"/>
    <property type="match status" value="2"/>
</dbReference>
<dbReference type="SUPFAM" id="SSF48403">
    <property type="entry name" value="Ankyrin repeat"/>
    <property type="match status" value="1"/>
</dbReference>
<dbReference type="PANTHER" id="PTHR24184">
    <property type="entry name" value="SI:CH211-189E2.2"/>
    <property type="match status" value="1"/>
</dbReference>
<dbReference type="RefSeq" id="XP_001708092.1">
    <property type="nucleotide sequence ID" value="XM_001708040.1"/>
</dbReference>
<dbReference type="Proteomes" id="UP000001548">
    <property type="component" value="Unassembled WGS sequence"/>
</dbReference>
<keyword evidence="2" id="KW-1185">Reference proteome</keyword>
<evidence type="ECO:0000313" key="2">
    <source>
        <dbReference type="Proteomes" id="UP000001548"/>
    </source>
</evidence>
<sequence length="952" mass="104715">MSGIGISTAQNWIAAVRAQSSSLISQYAHKYNGTRDDAGYTGLMIAASQGNTDIIRILMGYEQKLTNNAGETALILAARNGHAAVCKLLVGLEKGCKLPNGQDALMVAAQNGHVSVINAIIKHFRLVNDRQNLSAADHACATNNLDCLKALLQHFVVSQDDLTFMITVASAKSNTDILKYLKEYQSLSTHSQISACAAPHVDAASELDDDELQLHNELSGCSDPLNSQDDSVTARIAPARRSRALFRASTRLKSGITEDGAMQKRCAELEETISELRRKIRDTDDALRMKDLEITKLKLHLETKPADVPARASSPQKMAQEIESLREKVKKLEARQKGGDDFSYKVATTEIALLKEEIEEKNELIGKLQSELNSPSKQKSSNYLRGTADESYVERLEDEIMQLRTDLLSLKSSDQGPTQLGVPASALSSLPQNQDNAANCDALKEEIKSLKEEVQSLRAQLAAANKVNAHMAIKSHKSMTGESRHAQRAEVLQQIVDKQDTELKAQKQLIDDIQAKVKSLNEERDELVEDLQRKIAQLADDVRRKDDMITSLQSASSKMARSEPSTSEVMVLKEKVSLLESENSRLQAQAQMKDAQFAELTSSLSLLDQIEEKNRSNAKAEIHALRVDKQRLKDKLLVAEKQLSDLKCVLEEFTIDFSGPTSTIDPGLNAKEIIALHKQLSEKDKIIEALSNNPVGMRGREGSLQAVRRIRKLELDLDQMKILAEELAMSYVMDCHSMASSSTATALVHATKAAPSRTVMDNKTESVQTALTVDGMAKDIAERDRRIQCLIAALQNQEQSFKSLRIAMDEKGKENNSVITALESSGETLKKVLSGRSLADIRSGVMTPTSGALSPRRARSCENTPPKDEAVTSEQIVPLLTKLASQQLKEAEKNDERTQASLSPRGRSAVASANATVINVLKNEIGSLKEMLHARDKEIANLRGEEWCPAEY</sequence>
<dbReference type="SMR" id="A8BBX9"/>
<dbReference type="InterPro" id="IPR002110">
    <property type="entry name" value="Ankyrin_rpt"/>
</dbReference>
<proteinExistence type="predicted"/>
<dbReference type="AlphaFoldDB" id="A8BBX9"/>
<dbReference type="SMART" id="SM00248">
    <property type="entry name" value="ANK"/>
    <property type="match status" value="4"/>
</dbReference>
<evidence type="ECO:0000313" key="1">
    <source>
        <dbReference type="EMBL" id="KAE8305214.1"/>
    </source>
</evidence>
<gene>
    <name evidence="1" type="ORF">GL50803_0023235</name>
</gene>
<dbReference type="InterPro" id="IPR036770">
    <property type="entry name" value="Ankyrin_rpt-contain_sf"/>
</dbReference>
<dbReference type="OMA" id="HMAIKSH"/>
<dbReference type="Pfam" id="PF12796">
    <property type="entry name" value="Ank_2"/>
    <property type="match status" value="1"/>
</dbReference>
<dbReference type="KEGG" id="gla:GL50803_0023235"/>